<accession>A0A9Q3UP05</accession>
<feature type="region of interest" description="Disordered" evidence="1">
    <location>
        <begin position="93"/>
        <end position="116"/>
    </location>
</feature>
<evidence type="ECO:0000313" key="4">
    <source>
        <dbReference type="Proteomes" id="UP001108027"/>
    </source>
</evidence>
<dbReference type="AlphaFoldDB" id="A0A9Q3UP05"/>
<keyword evidence="2" id="KW-0732">Signal</keyword>
<reference evidence="3" key="1">
    <citation type="submission" date="2021-10" db="EMBL/GenBank/DDBJ databases">
        <title>The diversity and Nitrogen Metabolism of Culturable Nitrate-Utilizing Bacteria Within the Oxygen Minimum Zone of the Changjiang (Yangtze River)Estuary.</title>
        <authorList>
            <person name="Zhang D."/>
            <person name="Zheng J."/>
            <person name="Liu S."/>
            <person name="He W."/>
        </authorList>
    </citation>
    <scope>NUCLEOTIDE SEQUENCE</scope>
    <source>
        <strain evidence="3">FXH-223</strain>
    </source>
</reference>
<keyword evidence="4" id="KW-1185">Reference proteome</keyword>
<organism evidence="3 4">
    <name type="scientific">Alloalcanivorax marinus</name>
    <dbReference type="NCBI Taxonomy" id="1177169"/>
    <lineage>
        <taxon>Bacteria</taxon>
        <taxon>Pseudomonadati</taxon>
        <taxon>Pseudomonadota</taxon>
        <taxon>Gammaproteobacteria</taxon>
        <taxon>Oceanospirillales</taxon>
        <taxon>Alcanivoracaceae</taxon>
        <taxon>Alloalcanivorax</taxon>
    </lineage>
</organism>
<dbReference type="RefSeq" id="WP_204427546.1">
    <property type="nucleotide sequence ID" value="NZ_ARXL01000057.1"/>
</dbReference>
<sequence length="116" mass="12336">MAKRWITSVLVLFLAVNGLVVAGDSASHASHDAPGTPLHAQGNYEDNIFSSSQHHGDCEDGHHCCHSHANFAPLFSSRVLTLPTNNTTWPLGPQSGAVLSGRQPPVPPPNTAFFQS</sequence>
<dbReference type="EMBL" id="JAJGNA010000021">
    <property type="protein sequence ID" value="MCC4309725.1"/>
    <property type="molecule type" value="Genomic_DNA"/>
</dbReference>
<evidence type="ECO:0000256" key="2">
    <source>
        <dbReference type="SAM" id="SignalP"/>
    </source>
</evidence>
<gene>
    <name evidence="3" type="ORF">LL252_14220</name>
</gene>
<comment type="caution">
    <text evidence="3">The sequence shown here is derived from an EMBL/GenBank/DDBJ whole genome shotgun (WGS) entry which is preliminary data.</text>
</comment>
<evidence type="ECO:0000256" key="1">
    <source>
        <dbReference type="SAM" id="MobiDB-lite"/>
    </source>
</evidence>
<proteinExistence type="predicted"/>
<feature type="chain" id="PRO_5040254923" description="Secreted protein" evidence="2">
    <location>
        <begin position="23"/>
        <end position="116"/>
    </location>
</feature>
<evidence type="ECO:0000313" key="3">
    <source>
        <dbReference type="EMBL" id="MCC4309725.1"/>
    </source>
</evidence>
<feature type="signal peptide" evidence="2">
    <location>
        <begin position="1"/>
        <end position="22"/>
    </location>
</feature>
<evidence type="ECO:0008006" key="5">
    <source>
        <dbReference type="Google" id="ProtNLM"/>
    </source>
</evidence>
<protein>
    <recommendedName>
        <fullName evidence="5">Secreted protein</fullName>
    </recommendedName>
</protein>
<name>A0A9Q3UP05_9GAMM</name>
<dbReference type="Proteomes" id="UP001108027">
    <property type="component" value="Unassembled WGS sequence"/>
</dbReference>